<evidence type="ECO:0000313" key="1">
    <source>
        <dbReference type="EnsemblPlants" id="AET4Gv20794200.10"/>
    </source>
</evidence>
<reference evidence="1" key="5">
    <citation type="journal article" date="2021" name="G3 (Bethesda)">
        <title>Aegilops tauschii genome assembly Aet v5.0 features greater sequence contiguity and improved annotation.</title>
        <authorList>
            <person name="Wang L."/>
            <person name="Zhu T."/>
            <person name="Rodriguez J.C."/>
            <person name="Deal K.R."/>
            <person name="Dubcovsky J."/>
            <person name="McGuire P.E."/>
            <person name="Lux T."/>
            <person name="Spannagl M."/>
            <person name="Mayer K.F.X."/>
            <person name="Baldrich P."/>
            <person name="Meyers B.C."/>
            <person name="Huo N."/>
            <person name="Gu Y.Q."/>
            <person name="Zhou H."/>
            <person name="Devos K.M."/>
            <person name="Bennetzen J.L."/>
            <person name="Unver T."/>
            <person name="Budak H."/>
            <person name="Gulick P.J."/>
            <person name="Galiba G."/>
            <person name="Kalapos B."/>
            <person name="Nelson D.R."/>
            <person name="Li P."/>
            <person name="You F.M."/>
            <person name="Luo M.C."/>
            <person name="Dvorak J."/>
        </authorList>
    </citation>
    <scope>NUCLEOTIDE SEQUENCE [LARGE SCALE GENOMIC DNA]</scope>
    <source>
        <strain evidence="1">cv. AL8/78</strain>
    </source>
</reference>
<reference evidence="1" key="3">
    <citation type="journal article" date="2017" name="Nature">
        <title>Genome sequence of the progenitor of the wheat D genome Aegilops tauschii.</title>
        <authorList>
            <person name="Luo M.C."/>
            <person name="Gu Y.Q."/>
            <person name="Puiu D."/>
            <person name="Wang H."/>
            <person name="Twardziok S.O."/>
            <person name="Deal K.R."/>
            <person name="Huo N."/>
            <person name="Zhu T."/>
            <person name="Wang L."/>
            <person name="Wang Y."/>
            <person name="McGuire P.E."/>
            <person name="Liu S."/>
            <person name="Long H."/>
            <person name="Ramasamy R.K."/>
            <person name="Rodriguez J.C."/>
            <person name="Van S.L."/>
            <person name="Yuan L."/>
            <person name="Wang Z."/>
            <person name="Xia Z."/>
            <person name="Xiao L."/>
            <person name="Anderson O.D."/>
            <person name="Ouyang S."/>
            <person name="Liang Y."/>
            <person name="Zimin A.V."/>
            <person name="Pertea G."/>
            <person name="Qi P."/>
            <person name="Bennetzen J.L."/>
            <person name="Dai X."/>
            <person name="Dawson M.W."/>
            <person name="Muller H.G."/>
            <person name="Kugler K."/>
            <person name="Rivarola-Duarte L."/>
            <person name="Spannagl M."/>
            <person name="Mayer K.F.X."/>
            <person name="Lu F.H."/>
            <person name="Bevan M.W."/>
            <person name="Leroy P."/>
            <person name="Li P."/>
            <person name="You F.M."/>
            <person name="Sun Q."/>
            <person name="Liu Z."/>
            <person name="Lyons E."/>
            <person name="Wicker T."/>
            <person name="Salzberg S.L."/>
            <person name="Devos K.M."/>
            <person name="Dvorak J."/>
        </authorList>
    </citation>
    <scope>NUCLEOTIDE SEQUENCE [LARGE SCALE GENOMIC DNA]</scope>
    <source>
        <strain evidence="1">cv. AL8/78</strain>
    </source>
</reference>
<dbReference type="EnsemblPlants" id="AET4Gv20794200.10">
    <property type="protein sequence ID" value="AET4Gv20794200.10"/>
    <property type="gene ID" value="AET4Gv20794200"/>
</dbReference>
<reference evidence="2" key="2">
    <citation type="journal article" date="2017" name="Nat. Plants">
        <title>The Aegilops tauschii genome reveals multiple impacts of transposons.</title>
        <authorList>
            <person name="Zhao G."/>
            <person name="Zou C."/>
            <person name="Li K."/>
            <person name="Wang K."/>
            <person name="Li T."/>
            <person name="Gao L."/>
            <person name="Zhang X."/>
            <person name="Wang H."/>
            <person name="Yang Z."/>
            <person name="Liu X."/>
            <person name="Jiang W."/>
            <person name="Mao L."/>
            <person name="Kong X."/>
            <person name="Jiao Y."/>
            <person name="Jia J."/>
        </authorList>
    </citation>
    <scope>NUCLEOTIDE SEQUENCE [LARGE SCALE GENOMIC DNA]</scope>
    <source>
        <strain evidence="2">cv. AL8/78</strain>
    </source>
</reference>
<reference evidence="1" key="4">
    <citation type="submission" date="2019-03" db="UniProtKB">
        <authorList>
            <consortium name="EnsemblPlants"/>
        </authorList>
    </citation>
    <scope>IDENTIFICATION</scope>
</reference>
<organism evidence="1 2">
    <name type="scientific">Aegilops tauschii subsp. strangulata</name>
    <name type="common">Goatgrass</name>
    <dbReference type="NCBI Taxonomy" id="200361"/>
    <lineage>
        <taxon>Eukaryota</taxon>
        <taxon>Viridiplantae</taxon>
        <taxon>Streptophyta</taxon>
        <taxon>Embryophyta</taxon>
        <taxon>Tracheophyta</taxon>
        <taxon>Spermatophyta</taxon>
        <taxon>Magnoliopsida</taxon>
        <taxon>Liliopsida</taxon>
        <taxon>Poales</taxon>
        <taxon>Poaceae</taxon>
        <taxon>BOP clade</taxon>
        <taxon>Pooideae</taxon>
        <taxon>Triticodae</taxon>
        <taxon>Triticeae</taxon>
        <taxon>Triticinae</taxon>
        <taxon>Aegilops</taxon>
    </lineage>
</organism>
<reference evidence="2" key="1">
    <citation type="journal article" date="2014" name="Science">
        <title>Ancient hybridizations among the ancestral genomes of bread wheat.</title>
        <authorList>
            <consortium name="International Wheat Genome Sequencing Consortium,"/>
            <person name="Marcussen T."/>
            <person name="Sandve S.R."/>
            <person name="Heier L."/>
            <person name="Spannagl M."/>
            <person name="Pfeifer M."/>
            <person name="Jakobsen K.S."/>
            <person name="Wulff B.B."/>
            <person name="Steuernagel B."/>
            <person name="Mayer K.F."/>
            <person name="Olsen O.A."/>
        </authorList>
    </citation>
    <scope>NUCLEOTIDE SEQUENCE [LARGE SCALE GENOMIC DNA]</scope>
    <source>
        <strain evidence="2">cv. AL8/78</strain>
    </source>
</reference>
<dbReference type="Proteomes" id="UP000015105">
    <property type="component" value="Chromosome 4D"/>
</dbReference>
<protein>
    <submittedName>
        <fullName evidence="1">Uncharacterized protein</fullName>
    </submittedName>
</protein>
<sequence length="51" mass="5695">RDLLRTISCRAPDSMACLGLLAGIFKVEGSFIPFQCALEIFCRLKCSCQRI</sequence>
<evidence type="ECO:0000313" key="2">
    <source>
        <dbReference type="Proteomes" id="UP000015105"/>
    </source>
</evidence>
<accession>A0A453J4M8</accession>
<dbReference type="AlphaFoldDB" id="A0A453J4M8"/>
<keyword evidence="2" id="KW-1185">Reference proteome</keyword>
<dbReference type="Gramene" id="AET4Gv20794200.10">
    <property type="protein sequence ID" value="AET4Gv20794200.10"/>
    <property type="gene ID" value="AET4Gv20794200"/>
</dbReference>
<proteinExistence type="predicted"/>
<name>A0A453J4M8_AEGTS</name>